<protein>
    <submittedName>
        <fullName evidence="3">DUF397 domain-containing protein</fullName>
    </submittedName>
</protein>
<dbReference type="InterPro" id="IPR007278">
    <property type="entry name" value="DUF397"/>
</dbReference>
<evidence type="ECO:0000313" key="4">
    <source>
        <dbReference type="Proteomes" id="UP000324106"/>
    </source>
</evidence>
<feature type="region of interest" description="Disordered" evidence="1">
    <location>
        <begin position="1"/>
        <end position="37"/>
    </location>
</feature>
<dbReference type="AlphaFoldDB" id="A0A5P2AQL1"/>
<evidence type="ECO:0000259" key="2">
    <source>
        <dbReference type="Pfam" id="PF04149"/>
    </source>
</evidence>
<sequence length="75" mass="7643">MVPELHEGGSGGGRQPLLRSTGGSRPPPDDASGGECIEVAAHPTIIHVRDSKDPEGPQPAVAPASWASFVAYATV</sequence>
<dbReference type="Proteomes" id="UP000324106">
    <property type="component" value="Chromosome"/>
</dbReference>
<organism evidence="3 4">
    <name type="scientific">Streptomyces venezuelae</name>
    <dbReference type="NCBI Taxonomy" id="54571"/>
    <lineage>
        <taxon>Bacteria</taxon>
        <taxon>Bacillati</taxon>
        <taxon>Actinomycetota</taxon>
        <taxon>Actinomycetes</taxon>
        <taxon>Kitasatosporales</taxon>
        <taxon>Streptomycetaceae</taxon>
        <taxon>Streptomyces</taxon>
    </lineage>
</organism>
<gene>
    <name evidence="3" type="ORF">DEJ46_16610</name>
</gene>
<dbReference type="EMBL" id="CP029194">
    <property type="protein sequence ID" value="QES20544.1"/>
    <property type="molecule type" value="Genomic_DNA"/>
</dbReference>
<dbReference type="RefSeq" id="WP_150267291.1">
    <property type="nucleotide sequence ID" value="NZ_CP029194.1"/>
</dbReference>
<evidence type="ECO:0000313" key="3">
    <source>
        <dbReference type="EMBL" id="QES20544.1"/>
    </source>
</evidence>
<accession>A0A5P2AQL1</accession>
<feature type="domain" description="DUF397" evidence="2">
    <location>
        <begin position="31"/>
        <end position="73"/>
    </location>
</feature>
<reference evidence="3 4" key="1">
    <citation type="submission" date="2018-05" db="EMBL/GenBank/DDBJ databases">
        <title>Streptomyces venezuelae.</title>
        <authorList>
            <person name="Kim W."/>
            <person name="Lee N."/>
            <person name="Cho B.-K."/>
        </authorList>
    </citation>
    <scope>NUCLEOTIDE SEQUENCE [LARGE SCALE GENOMIC DNA]</scope>
    <source>
        <strain evidence="3 4">ATCC 15068</strain>
    </source>
</reference>
<dbReference type="Pfam" id="PF04149">
    <property type="entry name" value="DUF397"/>
    <property type="match status" value="1"/>
</dbReference>
<proteinExistence type="predicted"/>
<evidence type="ECO:0000256" key="1">
    <source>
        <dbReference type="SAM" id="MobiDB-lite"/>
    </source>
</evidence>
<dbReference type="OrthoDB" id="4562195at2"/>
<name>A0A5P2AQL1_STRVZ</name>